<sequence length="1194" mass="133571">IRNHLKVPVEILYRSEGGIVSVGEVGSEVTFPVPLDAVYSTTGEIFFQPKSEDGRYGVSKEGVAWKGVGENTKVKQISCEITNNKETPAYYFNVLPKFEKIYRENTDELADQMITFHLHPTVIFHNLLPVNLQVTLEGTAETCILDAGHHVPLSYASVNQTTLEIVILEYRGQKWKGKKLIRLDVPELSVLTFQVENGGQSTYMDLGLHCKEKDGSFDLTVYSPYWIVNLTDQDIALKEDDKESPLVQEKGSKDIMLFYFRDKTMIGGTAKKKVSLKIADAEWSDKFSLDTVGSSGNVTCKNKAQGNSLEVGVKITLASSGLTKIVTFTPFYLLINASTVVLEVREADKPSTWTALEPGECKGFYPQTVAKEMTIVAKVQGYDPQTVPFFLNKVHTTLLKLEDSYGGLNAECQVSESAMITTFKTYRPGMATVLFVNHTTQCTVVIKQTGSTVEPLDLVPLDSQLYTWTDPTGPREVTWSCGEKKNVKSALDQDKIEEFFAQNNIKVYFVSFLDGMQRVVMFTEDLALATVAQEAGELEQADQEINLKIHDMGFSLINNEKLLELAYMGITSSGVIWEEKRKRFRALKIKDAVLLELAYQKYLLEVQTGKPKSAIISLENKMEVDFESMRMIKPNQFIIRRSFEDGIWVQLRKSPHSMQFHAKINKLQFDNQLRQAIFPTILSPLPPPKSVAADSVPKPFVEISLMTRIHEHSELMQIKYFKVLIQEMNLKIDQGILNELLAMFASDVQTLRAKEVAEFKEDVNLTKRELKEEAGVSMHAKRVSFYDYFHISPIKIHLSFSLQGGSLSDTPQANILGVFLQSVGVVLTDVQDVVFKLGYFERQHSFYNNSQLTSEFIRHYSGQAIKQMYVLVLGLDVLGNPFGLLRGLSEGIEDLFYEPYQGAIQGPEEFAEGLALGVRSLFGHAVGGAAGAVSRITGTLGKGLAALTLDDDYQKKRREQLNKRPATAREGFARGGKGLVMGVFDGVTGIVRKPVEGAKQEGVAGFFKGMGKGLVGVVTRPTSGVVDFASSSLEGIRRITDFSEEIHRLRPPRRFNKDGVIRPYIREEAEGYNLLLETDKGKYVDTDEYITHVKVKEDGKVVFIVTDKRIMLAKRGEIFGAWDTDWVFTYSELKGAPKQTSKGIEILLKEKEKKKLFGSNVSKKDVPIADAKLVQDILTKIAEAMEADRIESQV</sequence>
<dbReference type="PANTHER" id="PTHR16166:SF93">
    <property type="entry name" value="INTERMEMBRANE LIPID TRANSFER PROTEIN VPS13"/>
    <property type="match status" value="1"/>
</dbReference>
<feature type="domain" description="Vacuolar protein sorting-associated protein 13 VPS13 adaptor binding" evidence="2">
    <location>
        <begin position="1"/>
        <end position="404"/>
    </location>
</feature>
<name>A0A8S3YD83_9EUPU</name>
<dbReference type="GO" id="GO:0045053">
    <property type="term" value="P:protein retention in Golgi apparatus"/>
    <property type="evidence" value="ECO:0007669"/>
    <property type="project" value="TreeGrafter"/>
</dbReference>
<keyword evidence="5" id="KW-1185">Reference proteome</keyword>
<dbReference type="InterPro" id="IPR026847">
    <property type="entry name" value="VPS13"/>
</dbReference>
<dbReference type="OrthoDB" id="428159at2759"/>
<evidence type="ECO:0000313" key="5">
    <source>
        <dbReference type="Proteomes" id="UP000678393"/>
    </source>
</evidence>
<dbReference type="InterPro" id="IPR056748">
    <property type="entry name" value="VPS13-like_C"/>
</dbReference>
<protein>
    <submittedName>
        <fullName evidence="4">Uncharacterized protein</fullName>
    </submittedName>
</protein>
<feature type="non-terminal residue" evidence="4">
    <location>
        <position position="1194"/>
    </location>
</feature>
<reference evidence="4" key="1">
    <citation type="submission" date="2021-04" db="EMBL/GenBank/DDBJ databases">
        <authorList>
            <consortium name="Molecular Ecology Group"/>
        </authorList>
    </citation>
    <scope>NUCLEOTIDE SEQUENCE</scope>
</reference>
<evidence type="ECO:0000259" key="2">
    <source>
        <dbReference type="Pfam" id="PF25036"/>
    </source>
</evidence>
<gene>
    <name evidence="4" type="ORF">CUNI_LOCUS6</name>
</gene>
<dbReference type="GO" id="GO:0006623">
    <property type="term" value="P:protein targeting to vacuole"/>
    <property type="evidence" value="ECO:0007669"/>
    <property type="project" value="TreeGrafter"/>
</dbReference>
<comment type="caution">
    <text evidence="4">The sequence shown here is derived from an EMBL/GenBank/DDBJ whole genome shotgun (WGS) entry which is preliminary data.</text>
</comment>
<evidence type="ECO:0000259" key="3">
    <source>
        <dbReference type="Pfam" id="PF25037"/>
    </source>
</evidence>
<dbReference type="EMBL" id="CAJHNH020000001">
    <property type="protein sequence ID" value="CAG5114448.1"/>
    <property type="molecule type" value="Genomic_DNA"/>
</dbReference>
<dbReference type="InterPro" id="IPR009543">
    <property type="entry name" value="VPS13_VAB"/>
</dbReference>
<evidence type="ECO:0000313" key="4">
    <source>
        <dbReference type="EMBL" id="CAG5114448.1"/>
    </source>
</evidence>
<dbReference type="Pfam" id="PF25036">
    <property type="entry name" value="VPS13_VAB"/>
    <property type="match status" value="1"/>
</dbReference>
<evidence type="ECO:0000256" key="1">
    <source>
        <dbReference type="ARBA" id="ARBA00006545"/>
    </source>
</evidence>
<dbReference type="Pfam" id="PF25037">
    <property type="entry name" value="VPS13_C"/>
    <property type="match status" value="1"/>
</dbReference>
<dbReference type="Proteomes" id="UP000678393">
    <property type="component" value="Unassembled WGS sequence"/>
</dbReference>
<feature type="domain" description="Intermembrane lipid transfer protein VPS13-like C-terminal" evidence="3">
    <location>
        <begin position="1049"/>
        <end position="1170"/>
    </location>
</feature>
<organism evidence="4 5">
    <name type="scientific">Candidula unifasciata</name>
    <dbReference type="NCBI Taxonomy" id="100452"/>
    <lineage>
        <taxon>Eukaryota</taxon>
        <taxon>Metazoa</taxon>
        <taxon>Spiralia</taxon>
        <taxon>Lophotrochozoa</taxon>
        <taxon>Mollusca</taxon>
        <taxon>Gastropoda</taxon>
        <taxon>Heterobranchia</taxon>
        <taxon>Euthyneura</taxon>
        <taxon>Panpulmonata</taxon>
        <taxon>Eupulmonata</taxon>
        <taxon>Stylommatophora</taxon>
        <taxon>Helicina</taxon>
        <taxon>Helicoidea</taxon>
        <taxon>Geomitridae</taxon>
        <taxon>Candidula</taxon>
    </lineage>
</organism>
<comment type="similarity">
    <text evidence="1">Belongs to the VPS13 family.</text>
</comment>
<accession>A0A8S3YD83</accession>
<proteinExistence type="inferred from homology"/>
<dbReference type="AlphaFoldDB" id="A0A8S3YD83"/>
<dbReference type="PANTHER" id="PTHR16166">
    <property type="entry name" value="VACUOLAR PROTEIN SORTING-ASSOCIATED PROTEIN VPS13"/>
    <property type="match status" value="1"/>
</dbReference>